<organism evidence="1 2">
    <name type="scientific">Paramuricea clavata</name>
    <name type="common">Red gorgonian</name>
    <name type="synonym">Violescent sea-whip</name>
    <dbReference type="NCBI Taxonomy" id="317549"/>
    <lineage>
        <taxon>Eukaryota</taxon>
        <taxon>Metazoa</taxon>
        <taxon>Cnidaria</taxon>
        <taxon>Anthozoa</taxon>
        <taxon>Octocorallia</taxon>
        <taxon>Malacalcyonacea</taxon>
        <taxon>Plexauridae</taxon>
        <taxon>Paramuricea</taxon>
    </lineage>
</organism>
<dbReference type="AlphaFoldDB" id="A0A6S7IF60"/>
<reference evidence="1" key="1">
    <citation type="submission" date="2020-04" db="EMBL/GenBank/DDBJ databases">
        <authorList>
            <person name="Alioto T."/>
            <person name="Alioto T."/>
            <person name="Gomez Garrido J."/>
        </authorList>
    </citation>
    <scope>NUCLEOTIDE SEQUENCE</scope>
    <source>
        <strain evidence="1">A484AB</strain>
    </source>
</reference>
<dbReference type="PANTHER" id="PTHR11505">
    <property type="entry name" value="L1 TRANSPOSABLE ELEMENT-RELATED"/>
    <property type="match status" value="1"/>
</dbReference>
<dbReference type="FunFam" id="3.30.70.1820:FF:000005">
    <property type="entry name" value="Predicted protein"/>
    <property type="match status" value="1"/>
</dbReference>
<comment type="caution">
    <text evidence="1">The sequence shown here is derived from an EMBL/GenBank/DDBJ whole genome shotgun (WGS) entry which is preliminary data.</text>
</comment>
<evidence type="ECO:0000313" key="2">
    <source>
        <dbReference type="Proteomes" id="UP001152795"/>
    </source>
</evidence>
<evidence type="ECO:0000313" key="1">
    <source>
        <dbReference type="EMBL" id="CAB4015639.1"/>
    </source>
</evidence>
<proteinExistence type="predicted"/>
<protein>
    <submittedName>
        <fullName evidence="1">Uncharacterized protein</fullName>
    </submittedName>
</protein>
<dbReference type="InterPro" id="IPR004244">
    <property type="entry name" value="Transposase_22"/>
</dbReference>
<dbReference type="OrthoDB" id="5988188at2759"/>
<name>A0A6S7IF60_PARCT</name>
<dbReference type="Gene3D" id="3.30.70.1820">
    <property type="entry name" value="L1 transposable element, RRM domain"/>
    <property type="match status" value="1"/>
</dbReference>
<sequence length="154" mass="17792">MATEDENIIESVVNKIGESAKQEVYESLSYDQKCLEDKYSELNAKLEKLVADLEKNRLKQIDELDSINQYGRRNCILIHGAAEVKGEDTDHIAVNLFNTKLNIPINKSDLDRSHRLNTKKRNQNRPRPIIVKFSSYNKRAEVFKFKRRLKGSGV</sequence>
<dbReference type="Proteomes" id="UP001152795">
    <property type="component" value="Unassembled WGS sequence"/>
</dbReference>
<dbReference type="EMBL" id="CACRXK020008791">
    <property type="protein sequence ID" value="CAB4015639.1"/>
    <property type="molecule type" value="Genomic_DNA"/>
</dbReference>
<keyword evidence="2" id="KW-1185">Reference proteome</keyword>
<accession>A0A6S7IF60</accession>
<gene>
    <name evidence="1" type="ORF">PACLA_8A027492</name>
</gene>